<dbReference type="Proteomes" id="UP000528457">
    <property type="component" value="Unassembled WGS sequence"/>
</dbReference>
<reference evidence="2 3" key="1">
    <citation type="submission" date="2020-08" db="EMBL/GenBank/DDBJ databases">
        <title>Genomic Encyclopedia of Type Strains, Phase IV (KMG-IV): sequencing the most valuable type-strain genomes for metagenomic binning, comparative biology and taxonomic classification.</title>
        <authorList>
            <person name="Goeker M."/>
        </authorList>
    </citation>
    <scope>NUCLEOTIDE SEQUENCE [LARGE SCALE GENOMIC DNA]</scope>
    <source>
        <strain evidence="2 3">DSM 22368</strain>
    </source>
</reference>
<evidence type="ECO:0000259" key="1">
    <source>
        <dbReference type="SMART" id="SM00953"/>
    </source>
</evidence>
<proteinExistence type="predicted"/>
<sequence>MDVADLEVTPVKETTYRLIPSRFPPIDLYERVANAEEFEILHEIESLTNDRLRDEVGDISLVAKEDRIAGPGTSYIMAAFTHARVNEDGGRFDRGYGVFYCAKELETAIEETKYHRAKFFCDFNSSPTTVDMRSLLTDLDQNLHTVLGRQEELSDIYHLDDYSAGQALGQKLKDAKSWGIAFSSVRRDGGHCYGVFRPPALSNCRQAKHYQYHFDGKTISHVIEKTLISL</sequence>
<dbReference type="AlphaFoldDB" id="A0A7X0JQ11"/>
<comment type="caution">
    <text evidence="2">The sequence shown here is derived from an EMBL/GenBank/DDBJ whole genome shotgun (WGS) entry which is preliminary data.</text>
</comment>
<dbReference type="InParanoid" id="A0A7X0JQ11"/>
<organism evidence="2 3">
    <name type="scientific">Pseudoteredinibacter isoporae</name>
    <dbReference type="NCBI Taxonomy" id="570281"/>
    <lineage>
        <taxon>Bacteria</taxon>
        <taxon>Pseudomonadati</taxon>
        <taxon>Pseudomonadota</taxon>
        <taxon>Gammaproteobacteria</taxon>
        <taxon>Cellvibrionales</taxon>
        <taxon>Cellvibrionaceae</taxon>
        <taxon>Pseudoteredinibacter</taxon>
    </lineage>
</organism>
<name>A0A7X0JQ11_9GAMM</name>
<feature type="domain" description="RES" evidence="1">
    <location>
        <begin position="79"/>
        <end position="207"/>
    </location>
</feature>
<keyword evidence="3" id="KW-1185">Reference proteome</keyword>
<dbReference type="Pfam" id="PF08808">
    <property type="entry name" value="RES"/>
    <property type="match status" value="1"/>
</dbReference>
<gene>
    <name evidence="2" type="ORF">HNR48_000460</name>
</gene>
<protein>
    <recommendedName>
        <fullName evidence="1">RES domain-containing protein</fullName>
    </recommendedName>
</protein>
<dbReference type="SMART" id="SM00953">
    <property type="entry name" value="RES"/>
    <property type="match status" value="1"/>
</dbReference>
<dbReference type="EMBL" id="JACHHT010000001">
    <property type="protein sequence ID" value="MBB6520182.1"/>
    <property type="molecule type" value="Genomic_DNA"/>
</dbReference>
<dbReference type="InterPro" id="IPR014914">
    <property type="entry name" value="RES_dom"/>
</dbReference>
<evidence type="ECO:0000313" key="2">
    <source>
        <dbReference type="EMBL" id="MBB6520182.1"/>
    </source>
</evidence>
<accession>A0A7X0JQ11</accession>
<evidence type="ECO:0000313" key="3">
    <source>
        <dbReference type="Proteomes" id="UP000528457"/>
    </source>
</evidence>
<dbReference type="RefSeq" id="WP_166851997.1">
    <property type="nucleotide sequence ID" value="NZ_JAAONY010000001.1"/>
</dbReference>